<keyword evidence="2" id="KW-1185">Reference proteome</keyword>
<reference evidence="1" key="1">
    <citation type="submission" date="2020-05" db="EMBL/GenBank/DDBJ databases">
        <title>Mycena genomes resolve the evolution of fungal bioluminescence.</title>
        <authorList>
            <person name="Tsai I.J."/>
        </authorList>
    </citation>
    <scope>NUCLEOTIDE SEQUENCE</scope>
    <source>
        <strain evidence="1">CCC161011</strain>
    </source>
</reference>
<sequence>MPHKPHRSVHPTTIVLGILLVLLLPHPIVLLLAHSTAKPPSHSRVEGRWAAVRHSLHLPPLAAHAKPRSNLPPLSLPISSRFDLKRKRALEESAPRPFSFADVDAPPQLYFATDALADVSNHAGRVN</sequence>
<name>A0A8H7CZH6_9AGAR</name>
<evidence type="ECO:0000313" key="2">
    <source>
        <dbReference type="Proteomes" id="UP000620124"/>
    </source>
</evidence>
<dbReference type="EMBL" id="JACAZI010000008">
    <property type="protein sequence ID" value="KAF7353666.1"/>
    <property type="molecule type" value="Genomic_DNA"/>
</dbReference>
<comment type="caution">
    <text evidence="1">The sequence shown here is derived from an EMBL/GenBank/DDBJ whole genome shotgun (WGS) entry which is preliminary data.</text>
</comment>
<organism evidence="1 2">
    <name type="scientific">Mycena venus</name>
    <dbReference type="NCBI Taxonomy" id="2733690"/>
    <lineage>
        <taxon>Eukaryota</taxon>
        <taxon>Fungi</taxon>
        <taxon>Dikarya</taxon>
        <taxon>Basidiomycota</taxon>
        <taxon>Agaricomycotina</taxon>
        <taxon>Agaricomycetes</taxon>
        <taxon>Agaricomycetidae</taxon>
        <taxon>Agaricales</taxon>
        <taxon>Marasmiineae</taxon>
        <taxon>Mycenaceae</taxon>
        <taxon>Mycena</taxon>
    </lineage>
</organism>
<dbReference type="OrthoDB" id="3045172at2759"/>
<evidence type="ECO:0000313" key="1">
    <source>
        <dbReference type="EMBL" id="KAF7353666.1"/>
    </source>
</evidence>
<protein>
    <submittedName>
        <fullName evidence="1">Uncharacterized protein</fullName>
    </submittedName>
</protein>
<dbReference type="AlphaFoldDB" id="A0A8H7CZH6"/>
<gene>
    <name evidence="1" type="ORF">MVEN_01051500</name>
</gene>
<accession>A0A8H7CZH6</accession>
<proteinExistence type="predicted"/>
<dbReference type="Proteomes" id="UP000620124">
    <property type="component" value="Unassembled WGS sequence"/>
</dbReference>